<dbReference type="Proteomes" id="UP000887578">
    <property type="component" value="Unplaced"/>
</dbReference>
<evidence type="ECO:0000313" key="2">
    <source>
        <dbReference type="WBParaSite" id="PDA_v2.g28246.t1"/>
    </source>
</evidence>
<reference evidence="2" key="1">
    <citation type="submission" date="2022-11" db="UniProtKB">
        <authorList>
            <consortium name="WormBaseParasite"/>
        </authorList>
    </citation>
    <scope>IDENTIFICATION</scope>
</reference>
<keyword evidence="1" id="KW-1185">Reference proteome</keyword>
<protein>
    <submittedName>
        <fullName evidence="2">Uncharacterized protein</fullName>
    </submittedName>
</protein>
<dbReference type="AlphaFoldDB" id="A0A914Q9P8"/>
<name>A0A914Q9P8_9BILA</name>
<organism evidence="1 2">
    <name type="scientific">Panagrolaimus davidi</name>
    <dbReference type="NCBI Taxonomy" id="227884"/>
    <lineage>
        <taxon>Eukaryota</taxon>
        <taxon>Metazoa</taxon>
        <taxon>Ecdysozoa</taxon>
        <taxon>Nematoda</taxon>
        <taxon>Chromadorea</taxon>
        <taxon>Rhabditida</taxon>
        <taxon>Tylenchina</taxon>
        <taxon>Panagrolaimomorpha</taxon>
        <taxon>Panagrolaimoidea</taxon>
        <taxon>Panagrolaimidae</taxon>
        <taxon>Panagrolaimus</taxon>
    </lineage>
</organism>
<sequence length="193" mass="22573">MNSSSIKIAQNIKQFFADIKIPKYPPSNDFPFDVLKYMKANANPKQALKLMKLNKYFIQENCPFIYIGNNTFVSENGGIRTSNYTNEMIYKLPNNLGINGILRVHEDSTDIDTHIRLLFDKIIFFDLKCLILHVKKFKYDHFKTLISFGKLKELVLHDTIFISKNDEIIPYETLLDDLPSLRTLVMQVFRFSH</sequence>
<dbReference type="WBParaSite" id="PDA_v2.g28246.t1">
    <property type="protein sequence ID" value="PDA_v2.g28246.t1"/>
    <property type="gene ID" value="PDA_v2.g28246"/>
</dbReference>
<evidence type="ECO:0000313" key="1">
    <source>
        <dbReference type="Proteomes" id="UP000887578"/>
    </source>
</evidence>
<accession>A0A914Q9P8</accession>
<proteinExistence type="predicted"/>